<dbReference type="GO" id="GO:0015276">
    <property type="term" value="F:ligand-gated monoatomic ion channel activity"/>
    <property type="evidence" value="ECO:0007669"/>
    <property type="project" value="InterPro"/>
</dbReference>
<dbReference type="OrthoDB" id="6506757at2759"/>
<dbReference type="RefSeq" id="XP_024940062.1">
    <property type="nucleotide sequence ID" value="XM_025084294.1"/>
</dbReference>
<dbReference type="InterPro" id="IPR052192">
    <property type="entry name" value="Insect_Ionotropic_Sensory_Rcpt"/>
</dbReference>
<evidence type="ECO:0000256" key="6">
    <source>
        <dbReference type="ARBA" id="ARBA00023136"/>
    </source>
</evidence>
<dbReference type="PANTHER" id="PTHR42643">
    <property type="entry name" value="IONOTROPIC RECEPTOR 20A-RELATED"/>
    <property type="match status" value="1"/>
</dbReference>
<organism evidence="11 12">
    <name type="scientific">Cephus cinctus</name>
    <name type="common">Wheat stem sawfly</name>
    <dbReference type="NCBI Taxonomy" id="211228"/>
    <lineage>
        <taxon>Eukaryota</taxon>
        <taxon>Metazoa</taxon>
        <taxon>Ecdysozoa</taxon>
        <taxon>Arthropoda</taxon>
        <taxon>Hexapoda</taxon>
        <taxon>Insecta</taxon>
        <taxon>Pterygota</taxon>
        <taxon>Neoptera</taxon>
        <taxon>Endopterygota</taxon>
        <taxon>Hymenoptera</taxon>
        <taxon>Cephoidea</taxon>
        <taxon>Cephidae</taxon>
        <taxon>Cephus</taxon>
    </lineage>
</organism>
<evidence type="ECO:0000256" key="8">
    <source>
        <dbReference type="ARBA" id="ARBA00023180"/>
    </source>
</evidence>
<comment type="subcellular location">
    <subcellularLocation>
        <location evidence="1">Cell membrane</location>
        <topology evidence="1">Multi-pass membrane protein</topology>
    </subcellularLocation>
</comment>
<dbReference type="InterPro" id="IPR056198">
    <property type="entry name" value="LBD_receptor"/>
</dbReference>
<dbReference type="PANTHER" id="PTHR42643:SF24">
    <property type="entry name" value="IONOTROPIC RECEPTOR 60A"/>
    <property type="match status" value="1"/>
</dbReference>
<evidence type="ECO:0000256" key="4">
    <source>
        <dbReference type="ARBA" id="ARBA00022692"/>
    </source>
</evidence>
<keyword evidence="7" id="KW-0675">Receptor</keyword>
<accession>A0A3L9LTX8</accession>
<dbReference type="Proteomes" id="UP000694920">
    <property type="component" value="Unplaced"/>
</dbReference>
<dbReference type="GeneID" id="107267094"/>
<keyword evidence="6" id="KW-0472">Membrane</keyword>
<dbReference type="Gene3D" id="1.10.287.70">
    <property type="match status" value="1"/>
</dbReference>
<dbReference type="AlphaFoldDB" id="A0A3L9LTX8"/>
<feature type="domain" description="Putative ionotropic receptor ligand binding" evidence="10">
    <location>
        <begin position="107"/>
        <end position="220"/>
    </location>
</feature>
<dbReference type="GO" id="GO:0005886">
    <property type="term" value="C:plasma membrane"/>
    <property type="evidence" value="ECO:0007669"/>
    <property type="project" value="UniProtKB-SubCell"/>
</dbReference>
<proteinExistence type="inferred from homology"/>
<dbReference type="InterPro" id="IPR001320">
    <property type="entry name" value="Iontro_rcpt_C"/>
</dbReference>
<keyword evidence="5" id="KW-1133">Transmembrane helix</keyword>
<name>A0A3L9LTX8_CEPCN</name>
<dbReference type="Pfam" id="PF00060">
    <property type="entry name" value="Lig_chan"/>
    <property type="match status" value="1"/>
</dbReference>
<dbReference type="GO" id="GO:0050906">
    <property type="term" value="P:detection of stimulus involved in sensory perception"/>
    <property type="evidence" value="ECO:0007669"/>
    <property type="project" value="UniProtKB-ARBA"/>
</dbReference>
<dbReference type="Pfam" id="PF24061">
    <property type="entry name" value="LBD_receptor"/>
    <property type="match status" value="1"/>
</dbReference>
<evidence type="ECO:0000256" key="7">
    <source>
        <dbReference type="ARBA" id="ARBA00023170"/>
    </source>
</evidence>
<dbReference type="SUPFAM" id="SSF53850">
    <property type="entry name" value="Periplasmic binding protein-like II"/>
    <property type="match status" value="1"/>
</dbReference>
<evidence type="ECO:0000256" key="2">
    <source>
        <dbReference type="ARBA" id="ARBA00008685"/>
    </source>
</evidence>
<evidence type="ECO:0000259" key="9">
    <source>
        <dbReference type="Pfam" id="PF00060"/>
    </source>
</evidence>
<feature type="domain" description="Ionotropic glutamate receptor C-terminal" evidence="9">
    <location>
        <begin position="345"/>
        <end position="598"/>
    </location>
</feature>
<keyword evidence="11" id="KW-1185">Reference proteome</keyword>
<gene>
    <name evidence="12" type="primary">LOC107267094</name>
</gene>
<sequence>MLPGENKFRFSFLTCGLILSLVTIYGSGYCAALNYTLYDIPEEDELEKGLADCLSHLIGTTNWRTLTFLMIVNDTSKQPANLLKRSTFDRWYVYNKNSYKLIDIMNIVIFTENLTSLEKVLESIQMERMEAHAKIIICLKERTKNPESIARLSMRTSEILWRENKMNVIMLVKVENGLIAALTYRPFGTNCKPARFEVINWWEGGRFLLKNKIFPQKMKNLNNCTLDYALITNDAIGLSMVGKLFDNEESTLNAVGWKIISIIIDRINLKLRLLPKKIRSDKDMRREVKRDTLILSFSGTIPTPDKLDTLDFLPGHMEDSFVIAYYDNFTAVHFWKNVLLPLDGSVWLSIGLSFLLLAIVIQLISYCHDIDLINERYDFLSSIAIFLRTGGSLPSSNLGRTGFVAWSLLSYLITAAYNSGMVSHLTAPELERGIATFDELLKSEMILAGTEVHRSFYEDQSDPMTRKIYENFKVFDSNSEGYRNLFFAGEIATGILESYASFFNSKISNGTIRVLKDKIFTFHSPIIVTKGSPLASVVFKHLLRVLEAGFDDYWTNRCRWELARNETGEDVKKYKPQDTRTITVQHLEGAFFIYFTGLGVSLLVHLAEHLNHRYIFRIRRNFMRWFWTLVQ</sequence>
<evidence type="ECO:0000256" key="5">
    <source>
        <dbReference type="ARBA" id="ARBA00022989"/>
    </source>
</evidence>
<evidence type="ECO:0000256" key="3">
    <source>
        <dbReference type="ARBA" id="ARBA00022475"/>
    </source>
</evidence>
<keyword evidence="3" id="KW-1003">Cell membrane</keyword>
<protein>
    <submittedName>
        <fullName evidence="12">Uncharacterized protein LOC107267094 isoform X1</fullName>
    </submittedName>
</protein>
<evidence type="ECO:0000259" key="10">
    <source>
        <dbReference type="Pfam" id="PF24061"/>
    </source>
</evidence>
<evidence type="ECO:0000313" key="11">
    <source>
        <dbReference type="Proteomes" id="UP000694920"/>
    </source>
</evidence>
<evidence type="ECO:0000313" key="12">
    <source>
        <dbReference type="RefSeq" id="XP_024940062.1"/>
    </source>
</evidence>
<reference evidence="12" key="1">
    <citation type="submission" date="2025-08" db="UniProtKB">
        <authorList>
            <consortium name="RefSeq"/>
        </authorList>
    </citation>
    <scope>IDENTIFICATION</scope>
</reference>
<comment type="similarity">
    <text evidence="2">Belongs to the glutamate-gated ion channel (TC 1.A.10.1) family.</text>
</comment>
<keyword evidence="4" id="KW-0812">Transmembrane</keyword>
<keyword evidence="8" id="KW-0325">Glycoprotein</keyword>
<evidence type="ECO:0000256" key="1">
    <source>
        <dbReference type="ARBA" id="ARBA00004651"/>
    </source>
</evidence>